<feature type="compositionally biased region" description="Low complexity" evidence="2">
    <location>
        <begin position="31"/>
        <end position="46"/>
    </location>
</feature>
<feature type="compositionally biased region" description="Low complexity" evidence="2">
    <location>
        <begin position="58"/>
        <end position="67"/>
    </location>
</feature>
<keyword evidence="5" id="KW-1185">Reference proteome</keyword>
<dbReference type="Gene3D" id="2.170.260.10">
    <property type="entry name" value="paz domain"/>
    <property type="match status" value="1"/>
</dbReference>
<evidence type="ECO:0000256" key="2">
    <source>
        <dbReference type="SAM" id="MobiDB-lite"/>
    </source>
</evidence>
<dbReference type="SMART" id="SM01163">
    <property type="entry name" value="DUF1785"/>
    <property type="match status" value="1"/>
</dbReference>
<dbReference type="InterPro" id="IPR036085">
    <property type="entry name" value="PAZ_dom_sf"/>
</dbReference>
<dbReference type="InterPro" id="IPR003165">
    <property type="entry name" value="Piwi"/>
</dbReference>
<dbReference type="Proteomes" id="UP000694920">
    <property type="component" value="Unplaced"/>
</dbReference>
<reference evidence="6 7" key="1">
    <citation type="submission" date="2025-04" db="UniProtKB">
        <authorList>
            <consortium name="RefSeq"/>
        </authorList>
    </citation>
    <scope>IDENTIFICATION</scope>
</reference>
<evidence type="ECO:0000313" key="8">
    <source>
        <dbReference type="RefSeq" id="XP_024947511.1"/>
    </source>
</evidence>
<gene>
    <name evidence="6 7 8" type="primary">LOC107274494</name>
</gene>
<dbReference type="InterPro" id="IPR032474">
    <property type="entry name" value="Argonaute_N"/>
</dbReference>
<dbReference type="KEGG" id="ccin:107274494"/>
<evidence type="ECO:0000256" key="1">
    <source>
        <dbReference type="RuleBase" id="RU361178"/>
    </source>
</evidence>
<dbReference type="SMART" id="SM00950">
    <property type="entry name" value="Piwi"/>
    <property type="match status" value="1"/>
</dbReference>
<dbReference type="Pfam" id="PF16488">
    <property type="entry name" value="ArgoL2"/>
    <property type="match status" value="1"/>
</dbReference>
<dbReference type="InterPro" id="IPR012337">
    <property type="entry name" value="RNaseH-like_sf"/>
</dbReference>
<evidence type="ECO:0000313" key="6">
    <source>
        <dbReference type="RefSeq" id="XP_015609184.1"/>
    </source>
</evidence>
<dbReference type="PROSITE" id="PS50822">
    <property type="entry name" value="PIWI"/>
    <property type="match status" value="1"/>
</dbReference>
<dbReference type="InterPro" id="IPR036397">
    <property type="entry name" value="RNaseH_sf"/>
</dbReference>
<evidence type="ECO:0000313" key="5">
    <source>
        <dbReference type="Proteomes" id="UP000694920"/>
    </source>
</evidence>
<feature type="domain" description="Piwi" evidence="4">
    <location>
        <begin position="726"/>
        <end position="1031"/>
    </location>
</feature>
<dbReference type="Pfam" id="PF16486">
    <property type="entry name" value="ArgoN"/>
    <property type="match status" value="1"/>
</dbReference>
<dbReference type="Gene3D" id="3.40.50.2300">
    <property type="match status" value="1"/>
</dbReference>
<organism evidence="5 7">
    <name type="scientific">Cephus cinctus</name>
    <name type="common">Wheat stem sawfly</name>
    <dbReference type="NCBI Taxonomy" id="211228"/>
    <lineage>
        <taxon>Eukaryota</taxon>
        <taxon>Metazoa</taxon>
        <taxon>Ecdysozoa</taxon>
        <taxon>Arthropoda</taxon>
        <taxon>Hexapoda</taxon>
        <taxon>Insecta</taxon>
        <taxon>Pterygota</taxon>
        <taxon>Neoptera</taxon>
        <taxon>Endopterygota</taxon>
        <taxon>Hymenoptera</taxon>
        <taxon>Cephoidea</taxon>
        <taxon>Cephidae</taxon>
        <taxon>Cephus</taxon>
    </lineage>
</organism>
<feature type="compositionally biased region" description="Basic and acidic residues" evidence="2">
    <location>
        <begin position="75"/>
        <end position="97"/>
    </location>
</feature>
<sequence length="1062" mass="119242">MGRKGKKKSQEESASTTGSSSRPEQQPPQPQQQQRGPPQSQQEQRGPPQPLPQHGERASGTAGSSTGIGRGRSRGRGDGRGRDVGRGEGDGRWRGEGRGIGGGVGRGAGDGRKERELGESLQRTSLGDQGVSTVAPESGQSYRQEQGRGGRGRGAGQEQRTERPPHLYQAQPPQQIPRVPTSPPQETSKASKPSPRPTPAAMPMREPPRQAVVAPPRKIQGSGMSLPIPVRKNPLKAGTKGRPIEVETNMISINFGPKFNTNAIHYDVDFKPDKPKFLLKLAYEAARKKYFPNRFPAYDGKKNLFSANDLPFGNEMSCDITVFDPERQQERNVKVTIKKVNTIDLSWLRNVQPGIVERDQLGMQVLDVILRCGAAARSVTVGRNLFQQPKGQVVSLSGGLELWVGAFQSAVLGWKPLLNIDVAHKGFPTAQNIIELMKELAGGGGGGGGGRYRQERPREIGPEDIERAKYDIEKFLKGLKVVYEIPGLPTSRRTQRVNGLVECAQNYKFKLDDGKETTVFEYYRTSRNYTLRFPRMPCLWVGSRERSVCYPAELCTLAPGQVLTRKMDETQTSKMIREAATSTEERKRKIINAFNNMNYNNDPSVKEFGLSIGGGLEKVAARVLDPPDILYQNASRPVQVRKGVWRADKFLNPAHLPEYSWTILNLNERFVRERDIYQLHDELCRVGKVYGMEIGAAKTPFCNLNARNFRDIVNFFEKQKEQQIRLVIVIVPDSGNTYSKVKQVAELRVGCLTQCVKSRTISRLSEATVGNILLKINSKLNGINHTFITRTKPRVLLEPCMIVGADVTHPSPDAMDIPSIAAVAASHDPRVFKFSIEIRLQPPREEIILDLEEIIRIQLRIFHRKTGYIPRKIIFYRDGVSEGQFSMVMNNELRAIQRACQSMQKDGGYKPPITFLVVQKRHHVRLFPTSPQNSDDWHKNKNVQAGTVVDTKITHPSHIDFYLVSHASIQGTARPTKYRCLWDDSDMSEDEIEELTYYLCHMFSRCTRSVSYPTPTYYAHLAAFRARALTQEVNINLNNLSEEQRTKLTLNEKILENPMFFV</sequence>
<evidence type="ECO:0000259" key="3">
    <source>
        <dbReference type="PROSITE" id="PS50821"/>
    </source>
</evidence>
<dbReference type="SUPFAM" id="SSF101690">
    <property type="entry name" value="PAZ domain"/>
    <property type="match status" value="1"/>
</dbReference>
<dbReference type="InterPro" id="IPR045246">
    <property type="entry name" value="Piwi_ago-like"/>
</dbReference>
<dbReference type="InterPro" id="IPR003100">
    <property type="entry name" value="PAZ_dom"/>
</dbReference>
<dbReference type="AlphaFoldDB" id="A0AAJ7CFC5"/>
<dbReference type="Pfam" id="PF02171">
    <property type="entry name" value="Piwi"/>
    <property type="match status" value="1"/>
</dbReference>
<dbReference type="GO" id="GO:0034587">
    <property type="term" value="P:piRNA processing"/>
    <property type="evidence" value="ECO:0007669"/>
    <property type="project" value="UniProtKB-ARBA"/>
</dbReference>
<dbReference type="CTD" id="27161"/>
<accession>A0AAJ7CFC5</accession>
<dbReference type="PROSITE" id="PS50821">
    <property type="entry name" value="PAZ"/>
    <property type="match status" value="1"/>
</dbReference>
<feature type="compositionally biased region" description="Basic and acidic residues" evidence="2">
    <location>
        <begin position="109"/>
        <end position="118"/>
    </location>
</feature>
<dbReference type="InterPro" id="IPR014811">
    <property type="entry name" value="ArgoL1"/>
</dbReference>
<proteinExistence type="inferred from homology"/>
<evidence type="ECO:0000313" key="7">
    <source>
        <dbReference type="RefSeq" id="XP_015609185.1"/>
    </source>
</evidence>
<dbReference type="RefSeq" id="XP_015609184.1">
    <property type="nucleotide sequence ID" value="XM_015753698.2"/>
</dbReference>
<dbReference type="Pfam" id="PF08699">
    <property type="entry name" value="ArgoL1"/>
    <property type="match status" value="1"/>
</dbReference>
<evidence type="ECO:0000259" key="4">
    <source>
        <dbReference type="PROSITE" id="PS50822"/>
    </source>
</evidence>
<dbReference type="RefSeq" id="XP_015609185.1">
    <property type="nucleotide sequence ID" value="XM_015753699.2"/>
</dbReference>
<dbReference type="CDD" id="cd04657">
    <property type="entry name" value="Piwi_ago-like"/>
    <property type="match status" value="1"/>
</dbReference>
<dbReference type="PANTHER" id="PTHR22891">
    <property type="entry name" value="EUKARYOTIC TRANSLATION INITIATION FACTOR 2C"/>
    <property type="match status" value="1"/>
</dbReference>
<dbReference type="SUPFAM" id="SSF53098">
    <property type="entry name" value="Ribonuclease H-like"/>
    <property type="match status" value="1"/>
</dbReference>
<feature type="region of interest" description="Disordered" evidence="2">
    <location>
        <begin position="1"/>
        <end position="240"/>
    </location>
</feature>
<dbReference type="Gene3D" id="3.30.420.10">
    <property type="entry name" value="Ribonuclease H-like superfamily/Ribonuclease H"/>
    <property type="match status" value="1"/>
</dbReference>
<dbReference type="GO" id="GO:0003723">
    <property type="term" value="F:RNA binding"/>
    <property type="evidence" value="ECO:0007669"/>
    <property type="project" value="InterPro"/>
</dbReference>
<dbReference type="Pfam" id="PF02170">
    <property type="entry name" value="PAZ"/>
    <property type="match status" value="1"/>
</dbReference>
<feature type="compositionally biased region" description="Gly residues" evidence="2">
    <location>
        <begin position="98"/>
        <end position="108"/>
    </location>
</feature>
<dbReference type="SMART" id="SM00949">
    <property type="entry name" value="PAZ"/>
    <property type="match status" value="1"/>
</dbReference>
<feature type="compositionally biased region" description="Polar residues" evidence="2">
    <location>
        <begin position="121"/>
        <end position="132"/>
    </location>
</feature>
<dbReference type="InterPro" id="IPR032472">
    <property type="entry name" value="ArgoL2"/>
</dbReference>
<dbReference type="CDD" id="cd02846">
    <property type="entry name" value="PAZ_argonaute_like"/>
    <property type="match status" value="1"/>
</dbReference>
<feature type="domain" description="PAZ" evidence="3">
    <location>
        <begin position="463"/>
        <end position="559"/>
    </location>
</feature>
<dbReference type="GeneID" id="107274494"/>
<name>A0AAJ7CFC5_CEPCN</name>
<protein>
    <submittedName>
        <fullName evidence="6 7">Protein argonaute-2 isoform X1</fullName>
    </submittedName>
</protein>
<comment type="similarity">
    <text evidence="1">Belongs to the argonaute family.</text>
</comment>
<dbReference type="RefSeq" id="XP_024947511.1">
    <property type="nucleotide sequence ID" value="XM_025091743.1"/>
</dbReference>